<dbReference type="OrthoDB" id="6264606at2"/>
<dbReference type="AlphaFoldDB" id="A0A4R2FMC2"/>
<reference evidence="1 2" key="1">
    <citation type="submission" date="2019-03" db="EMBL/GenBank/DDBJ databases">
        <title>Freshwater and sediment microbial communities from various areas in North America, analyzing microbe dynamics in response to fracking.</title>
        <authorList>
            <person name="Lamendella R."/>
        </authorList>
    </citation>
    <scope>NUCLEOTIDE SEQUENCE [LARGE SCALE GENOMIC DNA]</scope>
    <source>
        <strain evidence="1 2">74A</strain>
    </source>
</reference>
<evidence type="ECO:0000313" key="2">
    <source>
        <dbReference type="Proteomes" id="UP000294832"/>
    </source>
</evidence>
<organism evidence="1 2">
    <name type="scientific">Shewanella fodinae</name>
    <dbReference type="NCBI Taxonomy" id="552357"/>
    <lineage>
        <taxon>Bacteria</taxon>
        <taxon>Pseudomonadati</taxon>
        <taxon>Pseudomonadota</taxon>
        <taxon>Gammaproteobacteria</taxon>
        <taxon>Alteromonadales</taxon>
        <taxon>Shewanellaceae</taxon>
        <taxon>Shewanella</taxon>
    </lineage>
</organism>
<accession>A0A4R2FMC2</accession>
<dbReference type="RefSeq" id="WP_133038020.1">
    <property type="nucleotide sequence ID" value="NZ_SLWF01000004.1"/>
</dbReference>
<protein>
    <submittedName>
        <fullName evidence="1">Uncharacterized protein</fullName>
    </submittedName>
</protein>
<gene>
    <name evidence="1" type="ORF">EDC91_10437</name>
</gene>
<evidence type="ECO:0000313" key="1">
    <source>
        <dbReference type="EMBL" id="TCN87905.1"/>
    </source>
</evidence>
<dbReference type="EMBL" id="SLWF01000004">
    <property type="protein sequence ID" value="TCN87905.1"/>
    <property type="molecule type" value="Genomic_DNA"/>
</dbReference>
<comment type="caution">
    <text evidence="1">The sequence shown here is derived from an EMBL/GenBank/DDBJ whole genome shotgun (WGS) entry which is preliminary data.</text>
</comment>
<keyword evidence="2" id="KW-1185">Reference proteome</keyword>
<name>A0A4R2FMC2_9GAMM</name>
<sequence>MGRFLTGVILGLLLLYCGKAAATLETIAHQALPEAPMVLSYATQPVNHFNKTLAQAQQQQVAWSHDPKLISQQYAGASFELVKSKEYQGQVITYSVRPPKLGHPQLLLILALDKKAGNWELHKARLSWRCSKDDFFSTKHCKTNAIDSTEP</sequence>
<proteinExistence type="predicted"/>
<dbReference type="Proteomes" id="UP000294832">
    <property type="component" value="Unassembled WGS sequence"/>
</dbReference>